<proteinExistence type="predicted"/>
<dbReference type="PANTHER" id="PTHR24366:SF96">
    <property type="entry name" value="LEUCINE RICH REPEAT CONTAINING 53"/>
    <property type="match status" value="1"/>
</dbReference>
<feature type="region of interest" description="Disordered" evidence="3">
    <location>
        <begin position="323"/>
        <end position="358"/>
    </location>
</feature>
<dbReference type="InterPro" id="IPR032675">
    <property type="entry name" value="LRR_dom_sf"/>
</dbReference>
<dbReference type="Pfam" id="PF13855">
    <property type="entry name" value="LRR_8"/>
    <property type="match status" value="2"/>
</dbReference>
<evidence type="ECO:0000256" key="4">
    <source>
        <dbReference type="SAM" id="SignalP"/>
    </source>
</evidence>
<evidence type="ECO:0000256" key="2">
    <source>
        <dbReference type="ARBA" id="ARBA00022737"/>
    </source>
</evidence>
<feature type="chain" id="PRO_5007541969" evidence="4">
    <location>
        <begin position="34"/>
        <end position="1039"/>
    </location>
</feature>
<dbReference type="EMBL" id="GEGO01006931">
    <property type="protein sequence ID" value="JAR88473.1"/>
    <property type="molecule type" value="Transcribed_RNA"/>
</dbReference>
<feature type="compositionally biased region" description="Low complexity" evidence="3">
    <location>
        <begin position="960"/>
        <end position="974"/>
    </location>
</feature>
<protein>
    <submittedName>
        <fullName evidence="5">Putative leucine-rich repeat protein</fullName>
    </submittedName>
</protein>
<dbReference type="AlphaFoldDB" id="A0A147BCH6"/>
<evidence type="ECO:0000256" key="3">
    <source>
        <dbReference type="SAM" id="MobiDB-lite"/>
    </source>
</evidence>
<feature type="region of interest" description="Disordered" evidence="3">
    <location>
        <begin position="915"/>
        <end position="1039"/>
    </location>
</feature>
<keyword evidence="4" id="KW-0732">Signal</keyword>
<evidence type="ECO:0000313" key="5">
    <source>
        <dbReference type="EMBL" id="JAR88473.1"/>
    </source>
</evidence>
<evidence type="ECO:0000256" key="1">
    <source>
        <dbReference type="ARBA" id="ARBA00022614"/>
    </source>
</evidence>
<dbReference type="PROSITE" id="PS51450">
    <property type="entry name" value="LRR"/>
    <property type="match status" value="1"/>
</dbReference>
<dbReference type="InterPro" id="IPR001611">
    <property type="entry name" value="Leu-rich_rpt"/>
</dbReference>
<feature type="compositionally biased region" description="Polar residues" evidence="3">
    <location>
        <begin position="861"/>
        <end position="875"/>
    </location>
</feature>
<organism evidence="5">
    <name type="scientific">Ixodes ricinus</name>
    <name type="common">Common tick</name>
    <name type="synonym">Acarus ricinus</name>
    <dbReference type="NCBI Taxonomy" id="34613"/>
    <lineage>
        <taxon>Eukaryota</taxon>
        <taxon>Metazoa</taxon>
        <taxon>Ecdysozoa</taxon>
        <taxon>Arthropoda</taxon>
        <taxon>Chelicerata</taxon>
        <taxon>Arachnida</taxon>
        <taxon>Acari</taxon>
        <taxon>Parasitiformes</taxon>
        <taxon>Ixodida</taxon>
        <taxon>Ixodoidea</taxon>
        <taxon>Ixodidae</taxon>
        <taxon>Ixodinae</taxon>
        <taxon>Ixodes</taxon>
    </lineage>
</organism>
<name>A0A147BCH6_IXORI</name>
<dbReference type="SMART" id="SM00369">
    <property type="entry name" value="LRR_TYP"/>
    <property type="match status" value="3"/>
</dbReference>
<dbReference type="PANTHER" id="PTHR24366">
    <property type="entry name" value="IG(IMMUNOGLOBULIN) AND LRR(LEUCINE RICH REPEAT) DOMAINS"/>
    <property type="match status" value="1"/>
</dbReference>
<feature type="compositionally biased region" description="Polar residues" evidence="3">
    <location>
        <begin position="1010"/>
        <end position="1027"/>
    </location>
</feature>
<feature type="signal peptide" evidence="4">
    <location>
        <begin position="1"/>
        <end position="33"/>
    </location>
</feature>
<dbReference type="Gene3D" id="3.80.10.10">
    <property type="entry name" value="Ribonuclease Inhibitor"/>
    <property type="match status" value="1"/>
</dbReference>
<feature type="compositionally biased region" description="Low complexity" evidence="3">
    <location>
        <begin position="339"/>
        <end position="353"/>
    </location>
</feature>
<dbReference type="PROSITE" id="PS51257">
    <property type="entry name" value="PROKAR_LIPOPROTEIN"/>
    <property type="match status" value="1"/>
</dbReference>
<feature type="compositionally biased region" description="Pro residues" evidence="3">
    <location>
        <begin position="778"/>
        <end position="815"/>
    </location>
</feature>
<dbReference type="InterPro" id="IPR003591">
    <property type="entry name" value="Leu-rich_rpt_typical-subtyp"/>
</dbReference>
<keyword evidence="2" id="KW-0677">Repeat</keyword>
<feature type="region of interest" description="Disordered" evidence="3">
    <location>
        <begin position="753"/>
        <end position="837"/>
    </location>
</feature>
<dbReference type="SUPFAM" id="SSF52058">
    <property type="entry name" value="L domain-like"/>
    <property type="match status" value="1"/>
</dbReference>
<reference evidence="5" key="1">
    <citation type="journal article" date="2018" name="PLoS Negl. Trop. Dis.">
        <title>Sialome diversity of ticks revealed by RNAseq of single tick salivary glands.</title>
        <authorList>
            <person name="Perner J."/>
            <person name="Kropackova S."/>
            <person name="Kopacek P."/>
            <person name="Ribeiro J.M."/>
        </authorList>
    </citation>
    <scope>NUCLEOTIDE SEQUENCE</scope>
    <source>
        <strain evidence="5">Siblings of single egg batch collected in Ceske Budejovice</strain>
        <tissue evidence="5">Salivary glands</tissue>
    </source>
</reference>
<accession>A0A147BCH6</accession>
<sequence length="1039" mass="113714">MAKEARCSGLASTDLLVAALLVLQSCGTPGARAQLAELPALGCRYQQDQQTLLCSNTTLEKMLTSVRIFGSFLNISVKPRSVEIRDSYVPQLPFFLSQFNETLEAFRLVRSRTEHIYPDAFANLDIKLNTLDLSENSLYSVPYAVGTLASVRVLNLSRNSIPILRPSPVFAKLQQLRVLDLSRNLLGVDLQDVSDPTAVRGSPSLQTRLARNLTLHEFNIEAVADSVEELLLAGNRLAVVPMQLYKRAFPRLQVLDLSENFLTTLPEFAAVLMPRLRNFTAKRNQLESVPFYSIPVVQEHADLTGNPIRCDCQALWLREWNGQPGPGPPSSSTRANSIPNSSAAPPGAEGAGSVRLPPCASPEGFRGRSLSSITPEALCWHGNQTRAFRYVLKGFEKHALLALTSLDASITVTWSVSDPGLRWTVLYRKESTSPYLMTAHPRGGEGTHTSSDEAVFTDVIGGLEPDTAYVVCVGVHQAPPLVPYLMDPKKCQKGRTKKKPQPASQVTTSVVTVNLQVTSPLPYQKKARTILLSIKPSSKSLTLRWKVAALQKSPKRSVLAKVTEEQVLPREWVILVRRFATQNFTEIRISDGGGDSKSNSTYSYTVPNLDASTAYDLCLIAMDSVLEDSLDTVPGYIKHVPNHLVSASKLDTNQTTMICKEMLTKPADEPIPIKTIAVVTTVSTTTTAVVVALICCCFPKKTFRSCFRKVKTKLKPTDAVKRNASEKDNSYHSSDNSVKLLVPTINSAYEDTEPIVMPRCQTSRNTNRSRCRSLPEAPKTPPLPPEPPSPSPPPPPPLPPPPPPVAPPSPPPPPTSTDRAPNLLYSPWEDLTLGRKPPRRVKSEHFANSMAYLQPRRVSPADSNSASITKSQTGSSGEGAYLSPKTAFALGQGYLNANCIQYLDGKKVQVYSHGSKTLPKSCLRSSSRKRRAKANNFFQTRYSPSVKKKERDKTPPPTPRSSTTPRRGTIGRSSQRLSFRTFGKGRHEDGTGKTVKSLPPLPPPPRPKSENSGIGASTSARGSSRPETASDCEVFIEHV</sequence>
<keyword evidence="1" id="KW-0433">Leucine-rich repeat</keyword>
<feature type="region of interest" description="Disordered" evidence="3">
    <location>
        <begin position="851"/>
        <end position="880"/>
    </location>
</feature>